<comment type="caution">
    <text evidence="1">The sequence shown here is derived from an EMBL/GenBank/DDBJ whole genome shotgun (WGS) entry which is preliminary data.</text>
</comment>
<organism evidence="1 2">
    <name type="scientific">Bacteroides fragilis</name>
    <dbReference type="NCBI Taxonomy" id="817"/>
    <lineage>
        <taxon>Bacteria</taxon>
        <taxon>Pseudomonadati</taxon>
        <taxon>Bacteroidota</taxon>
        <taxon>Bacteroidia</taxon>
        <taxon>Bacteroidales</taxon>
        <taxon>Bacteroidaceae</taxon>
        <taxon>Bacteroides</taxon>
    </lineage>
</organism>
<proteinExistence type="predicted"/>
<gene>
    <name evidence="1" type="ORF">O1422_02000</name>
</gene>
<evidence type="ECO:0000313" key="2">
    <source>
        <dbReference type="Proteomes" id="UP001075704"/>
    </source>
</evidence>
<dbReference type="Proteomes" id="UP001075704">
    <property type="component" value="Unassembled WGS sequence"/>
</dbReference>
<name>A0ABD4VP02_BACFG</name>
<protein>
    <submittedName>
        <fullName evidence="1">Uncharacterized protein</fullName>
    </submittedName>
</protein>
<evidence type="ECO:0000313" key="1">
    <source>
        <dbReference type="EMBL" id="MCZ2652937.1"/>
    </source>
</evidence>
<dbReference type="AlphaFoldDB" id="A0ABD4VP02"/>
<reference evidence="1" key="1">
    <citation type="submission" date="2022-12" db="EMBL/GenBank/DDBJ databases">
        <title>Development of a Multilocus Sequence Typing Scheme for Bacteroides fragilis Based on Whole Genome Sequencing Data and Clinical Application.</title>
        <authorList>
            <person name="Nielsen F.D."/>
            <person name="Justesen U.S."/>
        </authorList>
    </citation>
    <scope>NUCLEOTIDE SEQUENCE</scope>
    <source>
        <strain evidence="1">BF_BC_ODE_DK_2015_2</strain>
    </source>
</reference>
<accession>A0ABD4VP02</accession>
<sequence length="168" mass="19777">MGEQSTIKILYFHRRKTNASGWYKLEYIFQRGKKILHYTLSTRDYEYLESFCSPCIAERSEVIVYVAELLLEIHKVKYSRLKVNPSYAYATSKYKPRINQMCKKSRYHRTSVIIDGGYSTLIFHNKFSFIIGLESKFCSPNQLARRTAVTLSPRRTAVLFLLCNYQTK</sequence>
<dbReference type="EMBL" id="JAPUAC010000001">
    <property type="protein sequence ID" value="MCZ2652937.1"/>
    <property type="molecule type" value="Genomic_DNA"/>
</dbReference>
<dbReference type="RefSeq" id="WP_269098048.1">
    <property type="nucleotide sequence ID" value="NZ_JAPUAC010000001.1"/>
</dbReference>